<name>A0AAD6X6W6_9AGAR</name>
<proteinExistence type="predicted"/>
<dbReference type="EMBL" id="JARJCM010000039">
    <property type="protein sequence ID" value="KAJ7037161.1"/>
    <property type="molecule type" value="Genomic_DNA"/>
</dbReference>
<comment type="caution">
    <text evidence="1">The sequence shown here is derived from an EMBL/GenBank/DDBJ whole genome shotgun (WGS) entry which is preliminary data.</text>
</comment>
<dbReference type="PANTHER" id="PTHR40636">
    <property type="entry name" value="CSBD-LIKE DOMAIN-CONTAINING PROTEIN"/>
    <property type="match status" value="1"/>
</dbReference>
<reference evidence="1" key="1">
    <citation type="submission" date="2023-03" db="EMBL/GenBank/DDBJ databases">
        <title>Massive genome expansion in bonnet fungi (Mycena s.s.) driven by repeated elements and novel gene families across ecological guilds.</title>
        <authorList>
            <consortium name="Lawrence Berkeley National Laboratory"/>
            <person name="Harder C.B."/>
            <person name="Miyauchi S."/>
            <person name="Viragh M."/>
            <person name="Kuo A."/>
            <person name="Thoen E."/>
            <person name="Andreopoulos B."/>
            <person name="Lu D."/>
            <person name="Skrede I."/>
            <person name="Drula E."/>
            <person name="Henrissat B."/>
            <person name="Morin E."/>
            <person name="Kohler A."/>
            <person name="Barry K."/>
            <person name="LaButti K."/>
            <person name="Morin E."/>
            <person name="Salamov A."/>
            <person name="Lipzen A."/>
            <person name="Mereny Z."/>
            <person name="Hegedus B."/>
            <person name="Baldrian P."/>
            <person name="Stursova M."/>
            <person name="Weitz H."/>
            <person name="Taylor A."/>
            <person name="Grigoriev I.V."/>
            <person name="Nagy L.G."/>
            <person name="Martin F."/>
            <person name="Kauserud H."/>
        </authorList>
    </citation>
    <scope>NUCLEOTIDE SEQUENCE</scope>
    <source>
        <strain evidence="1">CBHHK200</strain>
    </source>
</reference>
<gene>
    <name evidence="1" type="ORF">C8F04DRAFT_1257388</name>
</gene>
<evidence type="ECO:0000313" key="1">
    <source>
        <dbReference type="EMBL" id="KAJ7037161.1"/>
    </source>
</evidence>
<dbReference type="PANTHER" id="PTHR40636:SF1">
    <property type="entry name" value="CSBD-LIKE DOMAIN-CONTAINING PROTEIN"/>
    <property type="match status" value="1"/>
</dbReference>
<accession>A0AAD6X6W6</accession>
<dbReference type="Proteomes" id="UP001218188">
    <property type="component" value="Unassembled WGS sequence"/>
</dbReference>
<evidence type="ECO:0000313" key="2">
    <source>
        <dbReference type="Proteomes" id="UP001218188"/>
    </source>
</evidence>
<sequence>MALGDDKRSGVSGGVTAVTSTVGNGVGGVLGTVGGVVGAAGRGGETVTGVTGSYGKPAGDALYSLGDGLEGGTRKIARGVEDAGKGKRTW</sequence>
<protein>
    <submittedName>
        <fullName evidence="1">Uncharacterized protein</fullName>
    </submittedName>
</protein>
<organism evidence="1 2">
    <name type="scientific">Mycena alexandri</name>
    <dbReference type="NCBI Taxonomy" id="1745969"/>
    <lineage>
        <taxon>Eukaryota</taxon>
        <taxon>Fungi</taxon>
        <taxon>Dikarya</taxon>
        <taxon>Basidiomycota</taxon>
        <taxon>Agaricomycotina</taxon>
        <taxon>Agaricomycetes</taxon>
        <taxon>Agaricomycetidae</taxon>
        <taxon>Agaricales</taxon>
        <taxon>Marasmiineae</taxon>
        <taxon>Mycenaceae</taxon>
        <taxon>Mycena</taxon>
    </lineage>
</organism>
<dbReference type="AlphaFoldDB" id="A0AAD6X6W6"/>
<keyword evidence="2" id="KW-1185">Reference proteome</keyword>